<keyword evidence="3" id="KW-1185">Reference proteome</keyword>
<comment type="caution">
    <text evidence="2">The sequence shown here is derived from an EMBL/GenBank/DDBJ whole genome shotgun (WGS) entry which is preliminary data.</text>
</comment>
<feature type="region of interest" description="Disordered" evidence="1">
    <location>
        <begin position="1"/>
        <end position="30"/>
    </location>
</feature>
<dbReference type="RefSeq" id="WP_307280431.1">
    <property type="nucleotide sequence ID" value="NZ_JAUSVX010000014.1"/>
</dbReference>
<evidence type="ECO:0000313" key="2">
    <source>
        <dbReference type="EMBL" id="MDQ0472906.1"/>
    </source>
</evidence>
<accession>A0ABU0JHE6</accession>
<protein>
    <submittedName>
        <fullName evidence="2">Uncharacterized protein</fullName>
    </submittedName>
</protein>
<gene>
    <name evidence="2" type="ORF">QO011_005939</name>
</gene>
<sequence length="72" mass="7679">MAEPGGRHKRELSIGRISRRDRAAPPAVAKPIAPHKVGASSVLRFGGIAKHRKDASKQGESKAAFPSKRALL</sequence>
<evidence type="ECO:0000313" key="3">
    <source>
        <dbReference type="Proteomes" id="UP001242480"/>
    </source>
</evidence>
<dbReference type="EMBL" id="JAUSVX010000014">
    <property type="protein sequence ID" value="MDQ0472906.1"/>
    <property type="molecule type" value="Genomic_DNA"/>
</dbReference>
<feature type="region of interest" description="Disordered" evidence="1">
    <location>
        <begin position="49"/>
        <end position="72"/>
    </location>
</feature>
<name>A0ABU0JHE6_9HYPH</name>
<dbReference type="Proteomes" id="UP001242480">
    <property type="component" value="Unassembled WGS sequence"/>
</dbReference>
<reference evidence="2 3" key="1">
    <citation type="submission" date="2023-07" db="EMBL/GenBank/DDBJ databases">
        <title>Genomic Encyclopedia of Type Strains, Phase IV (KMG-IV): sequencing the most valuable type-strain genomes for metagenomic binning, comparative biology and taxonomic classification.</title>
        <authorList>
            <person name="Goeker M."/>
        </authorList>
    </citation>
    <scope>NUCLEOTIDE SEQUENCE [LARGE SCALE GENOMIC DNA]</scope>
    <source>
        <strain evidence="2 3">DSM 19619</strain>
    </source>
</reference>
<proteinExistence type="predicted"/>
<organism evidence="2 3">
    <name type="scientific">Labrys wisconsinensis</name>
    <dbReference type="NCBI Taxonomy" id="425677"/>
    <lineage>
        <taxon>Bacteria</taxon>
        <taxon>Pseudomonadati</taxon>
        <taxon>Pseudomonadota</taxon>
        <taxon>Alphaproteobacteria</taxon>
        <taxon>Hyphomicrobiales</taxon>
        <taxon>Xanthobacteraceae</taxon>
        <taxon>Labrys</taxon>
    </lineage>
</organism>
<evidence type="ECO:0000256" key="1">
    <source>
        <dbReference type="SAM" id="MobiDB-lite"/>
    </source>
</evidence>